<keyword evidence="2" id="KW-1185">Reference proteome</keyword>
<dbReference type="InterPro" id="IPR049825">
    <property type="entry name" value="Lasso_PadeA-like"/>
</dbReference>
<evidence type="ECO:0000313" key="2">
    <source>
        <dbReference type="Proteomes" id="UP000650466"/>
    </source>
</evidence>
<name>A0A926KMY9_9BACL</name>
<dbReference type="Proteomes" id="UP000650466">
    <property type="component" value="Unassembled WGS sequence"/>
</dbReference>
<proteinExistence type="predicted"/>
<dbReference type="EMBL" id="JACVVD010000002">
    <property type="protein sequence ID" value="MBD0379746.1"/>
    <property type="molecule type" value="Genomic_DNA"/>
</dbReference>
<dbReference type="NCBIfam" id="NF033524">
    <property type="entry name" value="lasso_PadeA_fam"/>
    <property type="match status" value="1"/>
</dbReference>
<reference evidence="1" key="1">
    <citation type="submission" date="2020-09" db="EMBL/GenBank/DDBJ databases">
        <title>Draft Genome Sequence of Paenibacillus sp. WST5.</title>
        <authorList>
            <person name="Bao Z."/>
        </authorList>
    </citation>
    <scope>NUCLEOTIDE SEQUENCE</scope>
    <source>
        <strain evidence="1">WST5</strain>
    </source>
</reference>
<protein>
    <submittedName>
        <fullName evidence="1">Paeninodin family lasso peptide</fullName>
    </submittedName>
</protein>
<evidence type="ECO:0000313" key="1">
    <source>
        <dbReference type="EMBL" id="MBD0379746.1"/>
    </source>
</evidence>
<organism evidence="1 2">
    <name type="scientific">Paenibacillus sedimenti</name>
    <dbReference type="NCBI Taxonomy" id="2770274"/>
    <lineage>
        <taxon>Bacteria</taxon>
        <taxon>Bacillati</taxon>
        <taxon>Bacillota</taxon>
        <taxon>Bacilli</taxon>
        <taxon>Bacillales</taxon>
        <taxon>Paenibacillaceae</taxon>
        <taxon>Paenibacillus</taxon>
    </lineage>
</organism>
<sequence>MEKKEWQQPSLEVLEVSMTAAGAGTKTVDWVSPHDADLYS</sequence>
<dbReference type="RefSeq" id="WP_188173535.1">
    <property type="nucleotide sequence ID" value="NZ_JACVVD010000002.1"/>
</dbReference>
<comment type="caution">
    <text evidence="1">The sequence shown here is derived from an EMBL/GenBank/DDBJ whole genome shotgun (WGS) entry which is preliminary data.</text>
</comment>
<dbReference type="AlphaFoldDB" id="A0A926KMY9"/>
<gene>
    <name evidence="1" type="ORF">ICC18_06450</name>
</gene>
<accession>A0A926KMY9</accession>